<dbReference type="GO" id="GO:0032259">
    <property type="term" value="P:methylation"/>
    <property type="evidence" value="ECO:0007669"/>
    <property type="project" value="UniProtKB-KW"/>
</dbReference>
<keyword evidence="1" id="KW-0808">Transferase</keyword>
<keyword evidence="1" id="KW-0489">Methyltransferase</keyword>
<name>A0ABP6NNI5_9ACTN</name>
<dbReference type="EMBL" id="BAAAVV010000001">
    <property type="protein sequence ID" value="GAA3154022.1"/>
    <property type="molecule type" value="Genomic_DNA"/>
</dbReference>
<dbReference type="RefSeq" id="WP_344686548.1">
    <property type="nucleotide sequence ID" value="NZ_BAAAVV010000001.1"/>
</dbReference>
<sequence length="246" mass="27230">MTQAPPLPPLTLRAWLRWDFIRRWVEEIAPATVLEFGCGMGAAGSRLARGRTYTGIEPDAQSRAVAAERVGASGRVLAGDESLPAEETFDLVCAFEVLEHIEDDRAALQSWTRRVRPGGHLLLSVPAWQDRYGPMDAEVGHFRRYDPDQLAAVLATTELEVVRTVLYGWPLAYVLEDVRNRALRRAEAAAAERSMDSRSAGSGRAFQPRSTAAGLATQWLSLPFRVAQRLRRDRGTGLIVLARRPA</sequence>
<evidence type="ECO:0000313" key="2">
    <source>
        <dbReference type="Proteomes" id="UP001499924"/>
    </source>
</evidence>
<dbReference type="PANTHER" id="PTHR43861">
    <property type="entry name" value="TRANS-ACONITATE 2-METHYLTRANSFERASE-RELATED"/>
    <property type="match status" value="1"/>
</dbReference>
<dbReference type="SUPFAM" id="SSF53335">
    <property type="entry name" value="S-adenosyl-L-methionine-dependent methyltransferases"/>
    <property type="match status" value="1"/>
</dbReference>
<dbReference type="Pfam" id="PF13489">
    <property type="entry name" value="Methyltransf_23"/>
    <property type="match status" value="1"/>
</dbReference>
<gene>
    <name evidence="1" type="ORF">GCM10010531_01290</name>
</gene>
<dbReference type="Proteomes" id="UP001499924">
    <property type="component" value="Unassembled WGS sequence"/>
</dbReference>
<dbReference type="InterPro" id="IPR029063">
    <property type="entry name" value="SAM-dependent_MTases_sf"/>
</dbReference>
<comment type="caution">
    <text evidence="1">The sequence shown here is derived from an EMBL/GenBank/DDBJ whole genome shotgun (WGS) entry which is preliminary data.</text>
</comment>
<evidence type="ECO:0000313" key="1">
    <source>
        <dbReference type="EMBL" id="GAA3154022.1"/>
    </source>
</evidence>
<protein>
    <submittedName>
        <fullName evidence="1">Class I SAM-dependent methyltransferase</fullName>
    </submittedName>
</protein>
<dbReference type="GO" id="GO:0008168">
    <property type="term" value="F:methyltransferase activity"/>
    <property type="evidence" value="ECO:0007669"/>
    <property type="project" value="UniProtKB-KW"/>
</dbReference>
<proteinExistence type="predicted"/>
<reference evidence="2" key="1">
    <citation type="journal article" date="2019" name="Int. J. Syst. Evol. Microbiol.">
        <title>The Global Catalogue of Microorganisms (GCM) 10K type strain sequencing project: providing services to taxonomists for standard genome sequencing and annotation.</title>
        <authorList>
            <consortium name="The Broad Institute Genomics Platform"/>
            <consortium name="The Broad Institute Genome Sequencing Center for Infectious Disease"/>
            <person name="Wu L."/>
            <person name="Ma J."/>
        </authorList>
    </citation>
    <scope>NUCLEOTIDE SEQUENCE [LARGE SCALE GENOMIC DNA]</scope>
    <source>
        <strain evidence="2">JCM 15614</strain>
    </source>
</reference>
<organism evidence="1 2">
    <name type="scientific">Blastococcus jejuensis</name>
    <dbReference type="NCBI Taxonomy" id="351224"/>
    <lineage>
        <taxon>Bacteria</taxon>
        <taxon>Bacillati</taxon>
        <taxon>Actinomycetota</taxon>
        <taxon>Actinomycetes</taxon>
        <taxon>Geodermatophilales</taxon>
        <taxon>Geodermatophilaceae</taxon>
        <taxon>Blastococcus</taxon>
    </lineage>
</organism>
<keyword evidence="2" id="KW-1185">Reference proteome</keyword>
<dbReference type="CDD" id="cd02440">
    <property type="entry name" value="AdoMet_MTases"/>
    <property type="match status" value="1"/>
</dbReference>
<accession>A0ABP6NNI5</accession>
<dbReference type="Gene3D" id="3.40.50.150">
    <property type="entry name" value="Vaccinia Virus protein VP39"/>
    <property type="match status" value="1"/>
</dbReference>